<evidence type="ECO:0000313" key="2">
    <source>
        <dbReference type="Proteomes" id="UP000266673"/>
    </source>
</evidence>
<dbReference type="AlphaFoldDB" id="A0A397VT14"/>
<organism evidence="1 2">
    <name type="scientific">Gigaspora rosea</name>
    <dbReference type="NCBI Taxonomy" id="44941"/>
    <lineage>
        <taxon>Eukaryota</taxon>
        <taxon>Fungi</taxon>
        <taxon>Fungi incertae sedis</taxon>
        <taxon>Mucoromycota</taxon>
        <taxon>Glomeromycotina</taxon>
        <taxon>Glomeromycetes</taxon>
        <taxon>Diversisporales</taxon>
        <taxon>Gigasporaceae</taxon>
        <taxon>Gigaspora</taxon>
    </lineage>
</organism>
<keyword evidence="2" id="KW-1185">Reference proteome</keyword>
<dbReference type="EMBL" id="QKWP01000320">
    <property type="protein sequence ID" value="RIB22196.1"/>
    <property type="molecule type" value="Genomic_DNA"/>
</dbReference>
<gene>
    <name evidence="1" type="ORF">C2G38_2033754</name>
</gene>
<dbReference type="OrthoDB" id="2371618at2759"/>
<evidence type="ECO:0000313" key="1">
    <source>
        <dbReference type="EMBL" id="RIB22196.1"/>
    </source>
</evidence>
<accession>A0A397VT14</accession>
<proteinExistence type="predicted"/>
<reference evidence="1 2" key="1">
    <citation type="submission" date="2018-06" db="EMBL/GenBank/DDBJ databases">
        <title>Comparative genomics reveals the genomic features of Rhizophagus irregularis, R. cerebriforme, R. diaphanum and Gigaspora rosea, and their symbiotic lifestyle signature.</title>
        <authorList>
            <person name="Morin E."/>
            <person name="San Clemente H."/>
            <person name="Chen E.C.H."/>
            <person name="De La Providencia I."/>
            <person name="Hainaut M."/>
            <person name="Kuo A."/>
            <person name="Kohler A."/>
            <person name="Murat C."/>
            <person name="Tang N."/>
            <person name="Roy S."/>
            <person name="Loubradou J."/>
            <person name="Henrissat B."/>
            <person name="Grigoriev I.V."/>
            <person name="Corradi N."/>
            <person name="Roux C."/>
            <person name="Martin F.M."/>
        </authorList>
    </citation>
    <scope>NUCLEOTIDE SEQUENCE [LARGE SCALE GENOMIC DNA]</scope>
    <source>
        <strain evidence="1 2">DAOM 194757</strain>
    </source>
</reference>
<sequence length="291" mass="32743">MGKSKVMLNGINRKWYIKVPLIEVPSVIDLYTFDTVSSGGGSLSKGYTILSQDCTNNGRLREENIKSITLIDKDSKYLSNSILAYVEYLKCSARNGCRKGKCNWKGHIAVFKDKLLNLCDIECRGNHDPDHVRKKPYQIAKVIRKEIASRSTNTMLSMLATVLQPISSRFTSNLEAIQNALKYDKKLHYPSALEFEKVSSLMDTYEAEGIAISKQYGIKNTQNPKEQAVLLGIAFTIMPTLLTKYSDFLAVDSTGRRNCLNFPNTVFMVRSDEPRGRIIATFISDRETSGK</sequence>
<protein>
    <submittedName>
        <fullName evidence="1">Uncharacterized protein</fullName>
    </submittedName>
</protein>
<name>A0A397VT14_9GLOM</name>
<dbReference type="Proteomes" id="UP000266673">
    <property type="component" value="Unassembled WGS sequence"/>
</dbReference>
<comment type="caution">
    <text evidence="1">The sequence shown here is derived from an EMBL/GenBank/DDBJ whole genome shotgun (WGS) entry which is preliminary data.</text>
</comment>